<evidence type="ECO:0000313" key="2">
    <source>
        <dbReference type="Proteomes" id="UP001066276"/>
    </source>
</evidence>
<dbReference type="PROSITE" id="PS51257">
    <property type="entry name" value="PROKAR_LIPOPROTEIN"/>
    <property type="match status" value="1"/>
</dbReference>
<name>A0AAV7KRG8_PLEWA</name>
<evidence type="ECO:0000313" key="1">
    <source>
        <dbReference type="EMBL" id="KAJ1080770.1"/>
    </source>
</evidence>
<dbReference type="Proteomes" id="UP001066276">
    <property type="component" value="Chromosome 12"/>
</dbReference>
<protein>
    <submittedName>
        <fullName evidence="1">Uncharacterized protein</fullName>
    </submittedName>
</protein>
<comment type="caution">
    <text evidence="1">The sequence shown here is derived from an EMBL/GenBank/DDBJ whole genome shotgun (WGS) entry which is preliminary data.</text>
</comment>
<proteinExistence type="predicted"/>
<dbReference type="AlphaFoldDB" id="A0AAV7KRG8"/>
<dbReference type="EMBL" id="JANPWB010000016">
    <property type="protein sequence ID" value="KAJ1080770.1"/>
    <property type="molecule type" value="Genomic_DNA"/>
</dbReference>
<accession>A0AAV7KRG8</accession>
<gene>
    <name evidence="1" type="ORF">NDU88_000961</name>
</gene>
<sequence length="110" mass="11909">MRKSTPSRARNQESALHLALTYPPALASCRPTGICAHNELNYCIGAAPDSAAHDTPRTPVVSAARHGDGCHRLTLLQEYKTFNPLAGKGPEAQREQDAALKYTANIQELD</sequence>
<organism evidence="1 2">
    <name type="scientific">Pleurodeles waltl</name>
    <name type="common">Iberian ribbed newt</name>
    <dbReference type="NCBI Taxonomy" id="8319"/>
    <lineage>
        <taxon>Eukaryota</taxon>
        <taxon>Metazoa</taxon>
        <taxon>Chordata</taxon>
        <taxon>Craniata</taxon>
        <taxon>Vertebrata</taxon>
        <taxon>Euteleostomi</taxon>
        <taxon>Amphibia</taxon>
        <taxon>Batrachia</taxon>
        <taxon>Caudata</taxon>
        <taxon>Salamandroidea</taxon>
        <taxon>Salamandridae</taxon>
        <taxon>Pleurodelinae</taxon>
        <taxon>Pleurodeles</taxon>
    </lineage>
</organism>
<keyword evidence="2" id="KW-1185">Reference proteome</keyword>
<reference evidence="1" key="1">
    <citation type="journal article" date="2022" name="bioRxiv">
        <title>Sequencing and chromosome-scale assembly of the giantPleurodeles waltlgenome.</title>
        <authorList>
            <person name="Brown T."/>
            <person name="Elewa A."/>
            <person name="Iarovenko S."/>
            <person name="Subramanian E."/>
            <person name="Araus A.J."/>
            <person name="Petzold A."/>
            <person name="Susuki M."/>
            <person name="Suzuki K.-i.T."/>
            <person name="Hayashi T."/>
            <person name="Toyoda A."/>
            <person name="Oliveira C."/>
            <person name="Osipova E."/>
            <person name="Leigh N.D."/>
            <person name="Simon A."/>
            <person name="Yun M.H."/>
        </authorList>
    </citation>
    <scope>NUCLEOTIDE SEQUENCE</scope>
    <source>
        <strain evidence="1">20211129_DDA</strain>
        <tissue evidence="1">Liver</tissue>
    </source>
</reference>